<protein>
    <recommendedName>
        <fullName evidence="1">YgjP-like metallopeptidase domain-containing protein</fullName>
    </recommendedName>
</protein>
<gene>
    <name evidence="2" type="ORF">A3207_07855</name>
</gene>
<dbReference type="Gene3D" id="3.30.2010.10">
    <property type="entry name" value="Metalloproteases ('zincins'), catalytic domain"/>
    <property type="match status" value="1"/>
</dbReference>
<dbReference type="PANTHER" id="PTHR30399:SF1">
    <property type="entry name" value="UTP PYROPHOSPHATASE"/>
    <property type="match status" value="1"/>
</dbReference>
<dbReference type="InterPro" id="IPR002725">
    <property type="entry name" value="YgjP-like_metallopeptidase"/>
</dbReference>
<name>A0A8J8TEL1_9ARCH</name>
<dbReference type="EMBL" id="LVVT01000010">
    <property type="protein sequence ID" value="TQS83498.1"/>
    <property type="molecule type" value="Genomic_DNA"/>
</dbReference>
<dbReference type="InterPro" id="IPR053136">
    <property type="entry name" value="UTP_pyrophosphatase-like"/>
</dbReference>
<dbReference type="Proteomes" id="UP000752814">
    <property type="component" value="Unassembled WGS sequence"/>
</dbReference>
<comment type="caution">
    <text evidence="2">The sequence shown here is derived from an EMBL/GenBank/DDBJ whole genome shotgun (WGS) entry which is preliminary data.</text>
</comment>
<evidence type="ECO:0000313" key="2">
    <source>
        <dbReference type="EMBL" id="TQS83498.1"/>
    </source>
</evidence>
<feature type="domain" description="YgjP-like metallopeptidase" evidence="1">
    <location>
        <begin position="22"/>
        <end position="225"/>
    </location>
</feature>
<accession>A0A8J8TEL1</accession>
<proteinExistence type="predicted"/>
<evidence type="ECO:0000313" key="3">
    <source>
        <dbReference type="Proteomes" id="UP000752814"/>
    </source>
</evidence>
<dbReference type="CDD" id="cd07344">
    <property type="entry name" value="M48_yhfN_like"/>
    <property type="match status" value="1"/>
</dbReference>
<dbReference type="PANTHER" id="PTHR30399">
    <property type="entry name" value="UNCHARACTERIZED PROTEIN YGJP"/>
    <property type="match status" value="1"/>
</dbReference>
<dbReference type="RefSeq" id="WP_400256435.1">
    <property type="nucleotide sequence ID" value="NZ_CAYAYE010000024.1"/>
</dbReference>
<reference evidence="2" key="1">
    <citation type="submission" date="2016-03" db="EMBL/GenBank/DDBJ databases">
        <authorList>
            <person name="Borrel G."/>
            <person name="Mccann A."/>
            <person name="O'Toole P.W."/>
        </authorList>
    </citation>
    <scope>NUCLEOTIDE SEQUENCE</scope>
    <source>
        <strain evidence="2">183</strain>
    </source>
</reference>
<dbReference type="Pfam" id="PF01863">
    <property type="entry name" value="YgjP-like"/>
    <property type="match status" value="1"/>
</dbReference>
<dbReference type="AlphaFoldDB" id="A0A8J8TEL1"/>
<organism evidence="2 3">
    <name type="scientific">Candidatus Methanomassiliicoccus intestinalis</name>
    <dbReference type="NCBI Taxonomy" id="1406512"/>
    <lineage>
        <taxon>Archaea</taxon>
        <taxon>Methanobacteriati</taxon>
        <taxon>Thermoplasmatota</taxon>
        <taxon>Thermoplasmata</taxon>
        <taxon>Methanomassiliicoccales</taxon>
        <taxon>Methanomassiliicoccaceae</taxon>
        <taxon>Methanomassiliicoccus</taxon>
    </lineage>
</organism>
<evidence type="ECO:0000259" key="1">
    <source>
        <dbReference type="Pfam" id="PF01863"/>
    </source>
</evidence>
<sequence>METLEICGIEVEIERKKIKNLRMYVHPPYGNVTISAPLKMSDETIIRFVTSKIDWIEKHQSKFQKQKSKACHYTNGDEINIWGKKYPLTIIPSETKSFIVSGDNALLLIDESSTFEQREKVVNVWYKNQLEPIMLETAKRWENIIGVKASSYIIRNMHTRWGSCNTSTKRICINLQLAKKSPEFLEYVVIHELCHLLEGSHNEVFKSYMDKYLPDWRALRKKLNEEPIGTF</sequence>